<dbReference type="Ensembl" id="ENSAPOT00000003633.1">
    <property type="protein sequence ID" value="ENSAPOP00000008214.1"/>
    <property type="gene ID" value="ENSAPOG00000010306.1"/>
</dbReference>
<dbReference type="InParanoid" id="A0A3Q1EVT4"/>
<organism evidence="2 3">
    <name type="scientific">Acanthochromis polyacanthus</name>
    <name type="common">spiny chromis</name>
    <dbReference type="NCBI Taxonomy" id="80966"/>
    <lineage>
        <taxon>Eukaryota</taxon>
        <taxon>Metazoa</taxon>
        <taxon>Chordata</taxon>
        <taxon>Craniata</taxon>
        <taxon>Vertebrata</taxon>
        <taxon>Euteleostomi</taxon>
        <taxon>Actinopterygii</taxon>
        <taxon>Neopterygii</taxon>
        <taxon>Teleostei</taxon>
        <taxon>Neoteleostei</taxon>
        <taxon>Acanthomorphata</taxon>
        <taxon>Ovalentaria</taxon>
        <taxon>Pomacentridae</taxon>
        <taxon>Acanthochromis</taxon>
    </lineage>
</organism>
<evidence type="ECO:0000313" key="3">
    <source>
        <dbReference type="Proteomes" id="UP000257200"/>
    </source>
</evidence>
<name>A0A3Q1EVT4_9TELE</name>
<sequence length="112" mass="12272">MVPAQSLTSSQSLNFSMSSTQSMSTTVLPQSRSQVSSLPSTWSDHSVNISLDFLGPGMQPPKPSQPSLNTLQQGEWISRSDMNCRIPFKILSVKCGLKFDTLIHKVCSVISR</sequence>
<feature type="compositionally biased region" description="Polar residues" evidence="1">
    <location>
        <begin position="27"/>
        <end position="43"/>
    </location>
</feature>
<dbReference type="Proteomes" id="UP000257200">
    <property type="component" value="Unplaced"/>
</dbReference>
<accession>A0A3Q1EVT4</accession>
<evidence type="ECO:0000313" key="2">
    <source>
        <dbReference type="Ensembl" id="ENSAPOP00000008214.1"/>
    </source>
</evidence>
<reference evidence="2" key="1">
    <citation type="submission" date="2025-08" db="UniProtKB">
        <authorList>
            <consortium name="Ensembl"/>
        </authorList>
    </citation>
    <scope>IDENTIFICATION</scope>
</reference>
<reference evidence="2" key="2">
    <citation type="submission" date="2025-09" db="UniProtKB">
        <authorList>
            <consortium name="Ensembl"/>
        </authorList>
    </citation>
    <scope>IDENTIFICATION</scope>
</reference>
<dbReference type="AlphaFoldDB" id="A0A3Q1EVT4"/>
<protein>
    <submittedName>
        <fullName evidence="2">Uncharacterized protein</fullName>
    </submittedName>
</protein>
<feature type="region of interest" description="Disordered" evidence="1">
    <location>
        <begin position="24"/>
        <end position="43"/>
    </location>
</feature>
<dbReference type="STRING" id="80966.ENSAPOP00000008214"/>
<proteinExistence type="predicted"/>
<evidence type="ECO:0000256" key="1">
    <source>
        <dbReference type="SAM" id="MobiDB-lite"/>
    </source>
</evidence>
<keyword evidence="3" id="KW-1185">Reference proteome</keyword>